<reference key="1">
    <citation type="submission" date="2010-11" db="EMBL/GenBank/DDBJ databases">
        <title>Complete sequence of chromosome of Caldicellulosiruptor kristjanssonii 177R1B.</title>
        <authorList>
            <consortium name="US DOE Joint Genome Institute"/>
            <person name="Lucas S."/>
            <person name="Copeland A."/>
            <person name="Lapidus A."/>
            <person name="Cheng J.-F."/>
            <person name="Bruce D."/>
            <person name="Goodwin L."/>
            <person name="Pitluck S."/>
            <person name="Davenport K."/>
            <person name="Detter J.C."/>
            <person name="Han C."/>
            <person name="Tapia R."/>
            <person name="Land M."/>
            <person name="Hauser L."/>
            <person name="Jeffries C."/>
            <person name="Kyrpides N."/>
            <person name="Ivanova N."/>
            <person name="Mikhailova N."/>
            <person name="Blumer-Schuette S.E."/>
            <person name="Kelly R.M."/>
            <person name="Woyke T."/>
        </authorList>
    </citation>
    <scope>NUCLEOTIDE SEQUENCE</scope>
    <source>
        <strain>177R1B</strain>
    </source>
</reference>
<dbReference type="PANTHER" id="PTHR32432">
    <property type="entry name" value="CELL DIVISION PROTEIN FTSA-RELATED"/>
    <property type="match status" value="1"/>
</dbReference>
<reference evidence="1 2" key="2">
    <citation type="journal article" date="2011" name="J. Bacteriol.">
        <title>Complete genome sequences for the anaerobic, extremely thermophilic plant biomass-degrading bacteria Caldicellulosiruptor hydrothermalis, Caldicellulosiruptor kristjanssonii, Caldicellulosiruptor kronotskyensis, Caldicellulosiruptor owensenis, and Caldicellulosiruptor lactoaceticus.</title>
        <authorList>
            <person name="Blumer-Schuette S.E."/>
            <person name="Ozdemir I."/>
            <person name="Mistry D."/>
            <person name="Lucas S."/>
            <person name="Lapidus A."/>
            <person name="Cheng J.F."/>
            <person name="Goodwin L.A."/>
            <person name="Pitluck S."/>
            <person name="Land M.L."/>
            <person name="Hauser L.J."/>
            <person name="Woyke T."/>
            <person name="Mikhailova N."/>
            <person name="Pati A."/>
            <person name="Kyrpides N.C."/>
            <person name="Ivanova N."/>
            <person name="Detter J.C."/>
            <person name="Walston-Davenport K."/>
            <person name="Han S."/>
            <person name="Adams M.W."/>
            <person name="Kelly R.M."/>
        </authorList>
    </citation>
    <scope>NUCLEOTIDE SEQUENCE [LARGE SCALE GENOMIC DNA]</scope>
    <source>
        <strain evidence="2">ATCC 700853 / DSM 12137 / I77R1B</strain>
    </source>
</reference>
<organism evidence="1 2">
    <name type="scientific">Caldicellulosiruptor acetigenus (strain ATCC 700853 / DSM 12137 / I77R1B)</name>
    <name type="common">Caldicellulosiruptor kristjanssonii</name>
    <dbReference type="NCBI Taxonomy" id="632335"/>
    <lineage>
        <taxon>Bacteria</taxon>
        <taxon>Bacillati</taxon>
        <taxon>Bacillota</taxon>
        <taxon>Bacillota incertae sedis</taxon>
        <taxon>Caldicellulosiruptorales</taxon>
        <taxon>Caldicellulosiruptoraceae</taxon>
        <taxon>Caldicellulosiruptor</taxon>
    </lineage>
</organism>
<dbReference type="Proteomes" id="UP000009256">
    <property type="component" value="Chromosome"/>
</dbReference>
<dbReference type="SUPFAM" id="SSF53067">
    <property type="entry name" value="Actin-like ATPase domain"/>
    <property type="match status" value="1"/>
</dbReference>
<dbReference type="Pfam" id="PF11104">
    <property type="entry name" value="PilM_2"/>
    <property type="match status" value="1"/>
</dbReference>
<dbReference type="Gene3D" id="3.30.1490.300">
    <property type="match status" value="1"/>
</dbReference>
<protein>
    <submittedName>
        <fullName evidence="1">Tfp pilus assembly protein ATPase PilM-like protein</fullName>
    </submittedName>
</protein>
<dbReference type="InterPro" id="IPR043129">
    <property type="entry name" value="ATPase_NBD"/>
</dbReference>
<evidence type="ECO:0000313" key="1">
    <source>
        <dbReference type="EMBL" id="ADQ40345.1"/>
    </source>
</evidence>
<dbReference type="Gene3D" id="3.30.420.40">
    <property type="match status" value="2"/>
</dbReference>
<dbReference type="KEGG" id="cki:Calkr_0822"/>
<dbReference type="RefSeq" id="WP_013432166.1">
    <property type="nucleotide sequence ID" value="NC_014721.1"/>
</dbReference>
<dbReference type="HOGENOM" id="CLU_911941_0_0_9"/>
<dbReference type="EMBL" id="CP002326">
    <property type="protein sequence ID" value="ADQ40345.1"/>
    <property type="molecule type" value="Genomic_DNA"/>
</dbReference>
<sequence>MVFLKKKTVVEISKSCLRIVEGTRDGGMIEVLKLAESNFNEPIIKEDTKVDDILLQMELKDIVSKNGLYKKDVSVILSGISNILIREFEMPVLEEKQMYKAIRNEARQYFPINIDSYVFDYKQLQQSKEKNAVRQKVLVVGVYKLLIDGIKNAFKNASMNLTKIDIEPNSISKLFYTNFSQSKADGQTSFIIANVTRNGVSVSVVSKGHFAASKLFIIPEIELMFREENNSSFEIEFSVIEDLISDSIVKFYDFLRTKDDPINDISVIYLTGEICQHIDITGILKRRVPVEVVLADDFKIIKKNNNINKNTLFAYSTAISGLL</sequence>
<dbReference type="STRING" id="632335.Calkr_0822"/>
<dbReference type="OrthoDB" id="5291956at2"/>
<gene>
    <name evidence="1" type="ordered locus">Calkr_0822</name>
</gene>
<dbReference type="InterPro" id="IPR005883">
    <property type="entry name" value="PilM"/>
</dbReference>
<keyword evidence="2" id="KW-1185">Reference proteome</keyword>
<dbReference type="InterPro" id="IPR050696">
    <property type="entry name" value="FtsA/MreB"/>
</dbReference>
<evidence type="ECO:0000313" key="2">
    <source>
        <dbReference type="Proteomes" id="UP000009256"/>
    </source>
</evidence>
<accession>E4S4A8</accession>
<dbReference type="PANTHER" id="PTHR32432:SF3">
    <property type="entry name" value="ETHANOLAMINE UTILIZATION PROTEIN EUTJ"/>
    <property type="match status" value="1"/>
</dbReference>
<proteinExistence type="predicted"/>
<dbReference type="AlphaFoldDB" id="E4S4A8"/>
<name>E4S4A8_CALA7</name>
<dbReference type="eggNOG" id="COG4972">
    <property type="taxonomic scope" value="Bacteria"/>
</dbReference>